<proteinExistence type="predicted"/>
<reference evidence="1 2" key="1">
    <citation type="submission" date="2013-05" db="EMBL/GenBank/DDBJ databases">
        <title>Draft genome of the parasitic nematode Anyclostoma ceylanicum.</title>
        <authorList>
            <person name="Mitreva M."/>
        </authorList>
    </citation>
    <scope>NUCLEOTIDE SEQUENCE [LARGE SCALE GENOMIC DNA]</scope>
</reference>
<accession>A0A0D6LX24</accession>
<dbReference type="Gene3D" id="1.25.40.20">
    <property type="entry name" value="Ankyrin repeat-containing domain"/>
    <property type="match status" value="1"/>
</dbReference>
<organism evidence="1 2">
    <name type="scientific">Ancylostoma ceylanicum</name>
    <dbReference type="NCBI Taxonomy" id="53326"/>
    <lineage>
        <taxon>Eukaryota</taxon>
        <taxon>Metazoa</taxon>
        <taxon>Ecdysozoa</taxon>
        <taxon>Nematoda</taxon>
        <taxon>Chromadorea</taxon>
        <taxon>Rhabditida</taxon>
        <taxon>Rhabditina</taxon>
        <taxon>Rhabditomorpha</taxon>
        <taxon>Strongyloidea</taxon>
        <taxon>Ancylostomatidae</taxon>
        <taxon>Ancylostomatinae</taxon>
        <taxon>Ancylostoma</taxon>
    </lineage>
</organism>
<keyword evidence="2" id="KW-1185">Reference proteome</keyword>
<gene>
    <name evidence="1" type="ORF">ANCCEY_08745</name>
</gene>
<dbReference type="AlphaFoldDB" id="A0A0D6LX24"/>
<evidence type="ECO:0000313" key="1">
    <source>
        <dbReference type="EMBL" id="EPB72182.1"/>
    </source>
</evidence>
<dbReference type="InterPro" id="IPR036770">
    <property type="entry name" value="Ankyrin_rpt-contain_sf"/>
</dbReference>
<dbReference type="PANTHER" id="PTHR24172:SF4">
    <property type="entry name" value="ANK_REP_REGION DOMAIN-CONTAINING PROTEIN"/>
    <property type="match status" value="1"/>
</dbReference>
<protein>
    <submittedName>
        <fullName evidence="1">Uncharacterized protein</fullName>
    </submittedName>
</protein>
<dbReference type="Proteomes" id="UP000054495">
    <property type="component" value="Unassembled WGS sequence"/>
</dbReference>
<name>A0A0D6LX24_9BILA</name>
<dbReference type="EMBL" id="KE125063">
    <property type="protein sequence ID" value="EPB72182.1"/>
    <property type="molecule type" value="Genomic_DNA"/>
</dbReference>
<evidence type="ECO:0000313" key="2">
    <source>
        <dbReference type="Proteomes" id="UP000054495"/>
    </source>
</evidence>
<dbReference type="PANTHER" id="PTHR24172">
    <property type="entry name" value="ANK_REP_REGION DOMAIN-CONTAINING PROTEIN"/>
    <property type="match status" value="1"/>
</dbReference>
<dbReference type="SUPFAM" id="SSF48403">
    <property type="entry name" value="Ankyrin repeat"/>
    <property type="match status" value="1"/>
</dbReference>
<sequence>MRLLHVAVLKERHEIVEFIATEFPHAINLPDQAGRAPIHYAAAQPNAIYDTLIDLGADPRITDLEGYSAEAFRQSPDRLRRPASADSSLMIRSMSTDDEFYDPAKERNVRKGRTVLEEVGQGCQGRFQRR</sequence>